<evidence type="ECO:0000313" key="3">
    <source>
        <dbReference type="Proteomes" id="UP000015241"/>
    </source>
</evidence>
<feature type="signal peptide" evidence="1">
    <location>
        <begin position="1"/>
        <end position="21"/>
    </location>
</feature>
<gene>
    <name evidence="2" type="ORF">FOMPIDRAFT_1026038</name>
</gene>
<dbReference type="InParanoid" id="S8EZA9"/>
<sequence>MRFASAFSFVLAAVAIVPAMAWRSSYQERSLNAYGEPLAARSWDDEGFVARDNYYTRSYEASELDARTSYDTYVDAGMQRREDAGLPVRELANLLYTRSARGRTTKHPVSVVQQDPGADGKYHWKLLIGDENASGTVWHDVVWSDDISVGMKHRGPKAYDRAHRGGNIHTWHIANIDASHIGQLNAIAKGTRTPKYAIADINKNCQTWVEDVIKKAVRARILPTSALAALARVPKRR</sequence>
<dbReference type="EMBL" id="KE504221">
    <property type="protein sequence ID" value="EPS94870.1"/>
    <property type="molecule type" value="Genomic_DNA"/>
</dbReference>
<accession>S8EZA9</accession>
<dbReference type="InterPro" id="IPR046670">
    <property type="entry name" value="DUF6540"/>
</dbReference>
<dbReference type="AlphaFoldDB" id="S8EZA9"/>
<dbReference type="HOGENOM" id="CLU_1170661_0_0_1"/>
<evidence type="ECO:0000313" key="2">
    <source>
        <dbReference type="EMBL" id="EPS94870.1"/>
    </source>
</evidence>
<dbReference type="Proteomes" id="UP000015241">
    <property type="component" value="Unassembled WGS sequence"/>
</dbReference>
<feature type="chain" id="PRO_5004550967" evidence="1">
    <location>
        <begin position="22"/>
        <end position="237"/>
    </location>
</feature>
<organism evidence="2 3">
    <name type="scientific">Fomitopsis schrenkii</name>
    <name type="common">Brown rot fungus</name>
    <dbReference type="NCBI Taxonomy" id="2126942"/>
    <lineage>
        <taxon>Eukaryota</taxon>
        <taxon>Fungi</taxon>
        <taxon>Dikarya</taxon>
        <taxon>Basidiomycota</taxon>
        <taxon>Agaricomycotina</taxon>
        <taxon>Agaricomycetes</taxon>
        <taxon>Polyporales</taxon>
        <taxon>Fomitopsis</taxon>
    </lineage>
</organism>
<protein>
    <submittedName>
        <fullName evidence="2">Uncharacterized protein</fullName>
    </submittedName>
</protein>
<proteinExistence type="predicted"/>
<evidence type="ECO:0000256" key="1">
    <source>
        <dbReference type="SAM" id="SignalP"/>
    </source>
</evidence>
<name>S8EZA9_FOMSC</name>
<dbReference type="OrthoDB" id="2999773at2759"/>
<keyword evidence="1" id="KW-0732">Signal</keyword>
<reference evidence="2 3" key="1">
    <citation type="journal article" date="2012" name="Science">
        <title>The Paleozoic origin of enzymatic lignin decomposition reconstructed from 31 fungal genomes.</title>
        <authorList>
            <person name="Floudas D."/>
            <person name="Binder M."/>
            <person name="Riley R."/>
            <person name="Barry K."/>
            <person name="Blanchette R.A."/>
            <person name="Henrissat B."/>
            <person name="Martinez A.T."/>
            <person name="Otillar R."/>
            <person name="Spatafora J.W."/>
            <person name="Yadav J.S."/>
            <person name="Aerts A."/>
            <person name="Benoit I."/>
            <person name="Boyd A."/>
            <person name="Carlson A."/>
            <person name="Copeland A."/>
            <person name="Coutinho P.M."/>
            <person name="de Vries R.P."/>
            <person name="Ferreira P."/>
            <person name="Findley K."/>
            <person name="Foster B."/>
            <person name="Gaskell J."/>
            <person name="Glotzer D."/>
            <person name="Gorecki P."/>
            <person name="Heitman J."/>
            <person name="Hesse C."/>
            <person name="Hori C."/>
            <person name="Igarashi K."/>
            <person name="Jurgens J.A."/>
            <person name="Kallen N."/>
            <person name="Kersten P."/>
            <person name="Kohler A."/>
            <person name="Kuees U."/>
            <person name="Kumar T.K.A."/>
            <person name="Kuo A."/>
            <person name="LaButti K."/>
            <person name="Larrondo L.F."/>
            <person name="Lindquist E."/>
            <person name="Ling A."/>
            <person name="Lombard V."/>
            <person name="Lucas S."/>
            <person name="Lundell T."/>
            <person name="Martin R."/>
            <person name="McLaughlin D.J."/>
            <person name="Morgenstern I."/>
            <person name="Morin E."/>
            <person name="Murat C."/>
            <person name="Nagy L.G."/>
            <person name="Nolan M."/>
            <person name="Ohm R.A."/>
            <person name="Patyshakuliyeva A."/>
            <person name="Rokas A."/>
            <person name="Ruiz-Duenas F.J."/>
            <person name="Sabat G."/>
            <person name="Salamov A."/>
            <person name="Samejima M."/>
            <person name="Schmutz J."/>
            <person name="Slot J.C."/>
            <person name="St John F."/>
            <person name="Stenlid J."/>
            <person name="Sun H."/>
            <person name="Sun S."/>
            <person name="Syed K."/>
            <person name="Tsang A."/>
            <person name="Wiebenga A."/>
            <person name="Young D."/>
            <person name="Pisabarro A."/>
            <person name="Eastwood D.C."/>
            <person name="Martin F."/>
            <person name="Cullen D."/>
            <person name="Grigoriev I.V."/>
            <person name="Hibbett D.S."/>
        </authorList>
    </citation>
    <scope>NUCLEOTIDE SEQUENCE</scope>
    <source>
        <strain evidence="3">FP-58527</strain>
    </source>
</reference>
<dbReference type="Pfam" id="PF20174">
    <property type="entry name" value="DUF6540"/>
    <property type="match status" value="1"/>
</dbReference>
<keyword evidence="3" id="KW-1185">Reference proteome</keyword>